<feature type="domain" description="DUF7878" evidence="1">
    <location>
        <begin position="4"/>
        <end position="123"/>
    </location>
</feature>
<dbReference type="RefSeq" id="WP_354697217.1">
    <property type="nucleotide sequence ID" value="NZ_CP114014.1"/>
</dbReference>
<protein>
    <recommendedName>
        <fullName evidence="1">DUF7878 domain-containing protein</fullName>
    </recommendedName>
</protein>
<dbReference type="EMBL" id="CP114014">
    <property type="protein sequence ID" value="XAY05983.1"/>
    <property type="molecule type" value="Genomic_DNA"/>
</dbReference>
<organism evidence="2">
    <name type="scientific">Paraconexibacter sp. AEG42_29</name>
    <dbReference type="NCBI Taxonomy" id="2997339"/>
    <lineage>
        <taxon>Bacteria</taxon>
        <taxon>Bacillati</taxon>
        <taxon>Actinomycetota</taxon>
        <taxon>Thermoleophilia</taxon>
        <taxon>Solirubrobacterales</taxon>
        <taxon>Paraconexibacteraceae</taxon>
        <taxon>Paraconexibacter</taxon>
    </lineage>
</organism>
<name>A0AAU7AWI1_9ACTN</name>
<proteinExistence type="predicted"/>
<evidence type="ECO:0000259" key="1">
    <source>
        <dbReference type="Pfam" id="PF25297"/>
    </source>
</evidence>
<gene>
    <name evidence="2" type="ORF">DSM112329_02844</name>
</gene>
<evidence type="ECO:0000313" key="2">
    <source>
        <dbReference type="EMBL" id="XAY05983.1"/>
    </source>
</evidence>
<dbReference type="Pfam" id="PF25297">
    <property type="entry name" value="DUF7878"/>
    <property type="match status" value="1"/>
</dbReference>
<dbReference type="InterPro" id="IPR057200">
    <property type="entry name" value="DUF7878"/>
</dbReference>
<reference evidence="2" key="1">
    <citation type="submission" date="2022-12" db="EMBL/GenBank/DDBJ databases">
        <title>Paraconexibacter alkalitolerans sp. nov. and Baekduia alba sp. nov., isolated from soil and emended description of the genera Paraconexibacter (Chun et al., 2020) and Baekduia (An et al., 2020).</title>
        <authorList>
            <person name="Vieira S."/>
            <person name="Huber K.J."/>
            <person name="Geppert A."/>
            <person name="Wolf J."/>
            <person name="Neumann-Schaal M."/>
            <person name="Muesken M."/>
            <person name="Overmann J."/>
        </authorList>
    </citation>
    <scope>NUCLEOTIDE SEQUENCE</scope>
    <source>
        <strain evidence="2">AEG42_29</strain>
    </source>
</reference>
<dbReference type="KEGG" id="parq:DSM112329_02844"/>
<sequence length="126" mass="14176">MLLTYDRLDVSELRGTSVADYLVSVQADFRVVDNDRCVFEELAFPVVELARALLQWVNDPQRVDFEFDSMSFEERGAVRVRSSARGWILGTVFEAADACTPADWPDVERSIRAFTAKVAADLSAPR</sequence>
<accession>A0AAU7AWI1</accession>
<dbReference type="AlphaFoldDB" id="A0AAU7AWI1"/>